<keyword evidence="3" id="KW-1185">Reference proteome</keyword>
<protein>
    <submittedName>
        <fullName evidence="2">Amino acid transporter</fullName>
    </submittedName>
</protein>
<keyword evidence="1" id="KW-0472">Membrane</keyword>
<name>A0ABT9V1N7_9BACL</name>
<feature type="transmembrane region" description="Helical" evidence="1">
    <location>
        <begin position="34"/>
        <end position="59"/>
    </location>
</feature>
<reference evidence="2 3" key="1">
    <citation type="submission" date="2023-07" db="EMBL/GenBank/DDBJ databases">
        <title>Genomic Encyclopedia of Type Strains, Phase IV (KMG-IV): sequencing the most valuable type-strain genomes for metagenomic binning, comparative biology and taxonomic classification.</title>
        <authorList>
            <person name="Goeker M."/>
        </authorList>
    </citation>
    <scope>NUCLEOTIDE SEQUENCE [LARGE SCALE GENOMIC DNA]</scope>
    <source>
        <strain evidence="2 3">DSM 23948</strain>
    </source>
</reference>
<dbReference type="EMBL" id="JAUSTU010000004">
    <property type="protein sequence ID" value="MDQ0154869.1"/>
    <property type="molecule type" value="Genomic_DNA"/>
</dbReference>
<organism evidence="2 3">
    <name type="scientific">Anoxybacillus andreesenii</name>
    <dbReference type="NCBI Taxonomy" id="1325932"/>
    <lineage>
        <taxon>Bacteria</taxon>
        <taxon>Bacillati</taxon>
        <taxon>Bacillota</taxon>
        <taxon>Bacilli</taxon>
        <taxon>Bacillales</taxon>
        <taxon>Anoxybacillaceae</taxon>
        <taxon>Anoxybacillus</taxon>
    </lineage>
</organism>
<dbReference type="Proteomes" id="UP001231362">
    <property type="component" value="Unassembled WGS sequence"/>
</dbReference>
<proteinExistence type="predicted"/>
<accession>A0ABT9V1N7</accession>
<comment type="caution">
    <text evidence="2">The sequence shown here is derived from an EMBL/GenBank/DDBJ whole genome shotgun (WGS) entry which is preliminary data.</text>
</comment>
<gene>
    <name evidence="2" type="ORF">J2S07_001173</name>
</gene>
<keyword evidence="1" id="KW-0812">Transmembrane</keyword>
<keyword evidence="1" id="KW-1133">Transmembrane helix</keyword>
<sequence>MDRFIFLMLACILAGFALIKVPLSWSFFASLHPIIHFIGVLAVLIFSLVLIYKGIMAILGKHK</sequence>
<dbReference type="RefSeq" id="WP_307149453.1">
    <property type="nucleotide sequence ID" value="NZ_JAUSTU010000004.1"/>
</dbReference>
<evidence type="ECO:0000313" key="2">
    <source>
        <dbReference type="EMBL" id="MDQ0154869.1"/>
    </source>
</evidence>
<evidence type="ECO:0000256" key="1">
    <source>
        <dbReference type="SAM" id="Phobius"/>
    </source>
</evidence>
<evidence type="ECO:0000313" key="3">
    <source>
        <dbReference type="Proteomes" id="UP001231362"/>
    </source>
</evidence>